<dbReference type="InterPro" id="IPR027417">
    <property type="entry name" value="P-loop_NTPase"/>
</dbReference>
<keyword evidence="7 13" id="KW-0808">Transferase</keyword>
<keyword evidence="14" id="KW-1133">Transmembrane helix</keyword>
<dbReference type="Pfam" id="PF02606">
    <property type="entry name" value="LpxK"/>
    <property type="match status" value="1"/>
</dbReference>
<comment type="catalytic activity">
    <reaction evidence="13">
        <text>a lipid A disaccharide + ATP = a lipid IVA + ADP + H(+)</text>
        <dbReference type="Rhea" id="RHEA:67840"/>
        <dbReference type="ChEBI" id="CHEBI:15378"/>
        <dbReference type="ChEBI" id="CHEBI:30616"/>
        <dbReference type="ChEBI" id="CHEBI:176343"/>
        <dbReference type="ChEBI" id="CHEBI:176425"/>
        <dbReference type="ChEBI" id="CHEBI:456216"/>
        <dbReference type="EC" id="2.7.1.130"/>
    </reaction>
</comment>
<protein>
    <recommendedName>
        <fullName evidence="4 13">Tetraacyldisaccharide 4'-kinase</fullName>
        <ecNumber evidence="3 13">2.7.1.130</ecNumber>
    </recommendedName>
    <alternativeName>
        <fullName evidence="12 13">Lipid A 4'-kinase</fullName>
    </alternativeName>
</protein>
<evidence type="ECO:0000256" key="13">
    <source>
        <dbReference type="HAMAP-Rule" id="MF_00409"/>
    </source>
</evidence>
<dbReference type="Proteomes" id="UP000061468">
    <property type="component" value="Chromosome"/>
</dbReference>
<evidence type="ECO:0000256" key="12">
    <source>
        <dbReference type="ARBA" id="ARBA00029757"/>
    </source>
</evidence>
<dbReference type="RefSeq" id="WP_015067199.1">
    <property type="nucleotide sequence ID" value="NZ_CAXGIV010000035.1"/>
</dbReference>
<keyword evidence="10 13" id="KW-0067">ATP-binding</keyword>
<evidence type="ECO:0000313" key="16">
    <source>
        <dbReference type="Proteomes" id="UP000061468"/>
    </source>
</evidence>
<dbReference type="GO" id="GO:0009245">
    <property type="term" value="P:lipid A biosynthetic process"/>
    <property type="evidence" value="ECO:0007669"/>
    <property type="project" value="UniProtKB-UniRule"/>
</dbReference>
<dbReference type="EC" id="2.7.1.130" evidence="3 13"/>
<dbReference type="GO" id="GO:0005524">
    <property type="term" value="F:ATP binding"/>
    <property type="evidence" value="ECO:0007669"/>
    <property type="project" value="UniProtKB-UniRule"/>
</dbReference>
<evidence type="ECO:0000256" key="11">
    <source>
        <dbReference type="ARBA" id="ARBA00023098"/>
    </source>
</evidence>
<reference evidence="15 16" key="1">
    <citation type="submission" date="2015-12" db="EMBL/GenBank/DDBJ databases">
        <title>Intraspecies pangenome expansion in the marine bacterium Alteromonas.</title>
        <authorList>
            <person name="Lopez-Perez M."/>
            <person name="Rodriguez-Valera F."/>
        </authorList>
    </citation>
    <scope>NUCLEOTIDE SEQUENCE [LARGE SCALE GENOMIC DNA]</scope>
    <source>
        <strain evidence="15 16">UM8</strain>
    </source>
</reference>
<evidence type="ECO:0000256" key="10">
    <source>
        <dbReference type="ARBA" id="ARBA00022840"/>
    </source>
</evidence>
<dbReference type="PANTHER" id="PTHR42724:SF1">
    <property type="entry name" value="TETRAACYLDISACCHARIDE 4'-KINASE, MITOCHONDRIAL-RELATED"/>
    <property type="match status" value="1"/>
</dbReference>
<evidence type="ECO:0000256" key="1">
    <source>
        <dbReference type="ARBA" id="ARBA00002274"/>
    </source>
</evidence>
<proteinExistence type="inferred from homology"/>
<evidence type="ECO:0000256" key="14">
    <source>
        <dbReference type="SAM" id="Phobius"/>
    </source>
</evidence>
<keyword evidence="8 13" id="KW-0547">Nucleotide-binding</keyword>
<evidence type="ECO:0000256" key="2">
    <source>
        <dbReference type="ARBA" id="ARBA00004870"/>
    </source>
</evidence>
<dbReference type="SUPFAM" id="SSF52540">
    <property type="entry name" value="P-loop containing nucleoside triphosphate hydrolases"/>
    <property type="match status" value="1"/>
</dbReference>
<evidence type="ECO:0000313" key="15">
    <source>
        <dbReference type="EMBL" id="AMJ78607.1"/>
    </source>
</evidence>
<evidence type="ECO:0000256" key="9">
    <source>
        <dbReference type="ARBA" id="ARBA00022777"/>
    </source>
</evidence>
<feature type="transmembrane region" description="Helical" evidence="14">
    <location>
        <begin position="20"/>
        <end position="40"/>
    </location>
</feature>
<name>A0AAC9ADC4_9ALTE</name>
<dbReference type="HAMAP" id="MF_00409">
    <property type="entry name" value="LpxK"/>
    <property type="match status" value="1"/>
</dbReference>
<comment type="pathway">
    <text evidence="2 13">Glycolipid biosynthesis; lipid IV(A) biosynthesis; lipid IV(A) from (3R)-3-hydroxytetradecanoyl-[acyl-carrier-protein] and UDP-N-acetyl-alpha-D-glucosamine: step 6/6.</text>
</comment>
<dbReference type="InterPro" id="IPR003758">
    <property type="entry name" value="LpxK"/>
</dbReference>
<evidence type="ECO:0000256" key="7">
    <source>
        <dbReference type="ARBA" id="ARBA00022679"/>
    </source>
</evidence>
<keyword evidence="6 13" id="KW-0441">Lipid A biosynthesis</keyword>
<evidence type="ECO:0000256" key="5">
    <source>
        <dbReference type="ARBA" id="ARBA00022516"/>
    </source>
</evidence>
<keyword evidence="11 13" id="KW-0443">Lipid metabolism</keyword>
<dbReference type="NCBIfam" id="TIGR00682">
    <property type="entry name" value="lpxK"/>
    <property type="match status" value="1"/>
</dbReference>
<keyword evidence="5 13" id="KW-0444">Lipid biosynthesis</keyword>
<dbReference type="PANTHER" id="PTHR42724">
    <property type="entry name" value="TETRAACYLDISACCHARIDE 4'-KINASE"/>
    <property type="match status" value="1"/>
</dbReference>
<dbReference type="GO" id="GO:0005886">
    <property type="term" value="C:plasma membrane"/>
    <property type="evidence" value="ECO:0007669"/>
    <property type="project" value="TreeGrafter"/>
</dbReference>
<dbReference type="AlphaFoldDB" id="A0AAC9ADC4"/>
<accession>A0AAC9ADC4</accession>
<keyword evidence="14" id="KW-0472">Membrane</keyword>
<gene>
    <name evidence="13" type="primary">lpxK</name>
    <name evidence="15" type="ORF">AV942_10065</name>
</gene>
<comment type="similarity">
    <text evidence="13">Belongs to the LpxK family.</text>
</comment>
<organism evidence="15 16">
    <name type="scientific">Alteromonas mediterranea</name>
    <dbReference type="NCBI Taxonomy" id="314275"/>
    <lineage>
        <taxon>Bacteria</taxon>
        <taxon>Pseudomonadati</taxon>
        <taxon>Pseudomonadota</taxon>
        <taxon>Gammaproteobacteria</taxon>
        <taxon>Alteromonadales</taxon>
        <taxon>Alteromonadaceae</taxon>
        <taxon>Alteromonas/Salinimonas group</taxon>
        <taxon>Alteromonas</taxon>
    </lineage>
</organism>
<evidence type="ECO:0000256" key="3">
    <source>
        <dbReference type="ARBA" id="ARBA00012071"/>
    </source>
</evidence>
<sequence>MSQPQSKTLHDNWYFGHGLVWLLAPFALLFYFVSAIRRLLFKVGVKKVFKAEVPVIVVGNISVGGNGKTPVVLALADYYQSHGIKVGILSRGYGAKSAVYPRRVNGDDNAAEVGDEPRLLAIRSQCDVVIDPNRARGAAYLTEELQCELIICDDGLQHYALHRDIELVVMDDRKVGSGYLLPMGPLREGQWRLSTVDALIHNSRSMPTFDHAVAPQFLMTLVPGDFTSVSNRVKTCTVEEIRKQVPCSAIAGIGSPQRFFNQLRDMQITLSHTQPLADHHAMTPSDIPQGTVLMTEKDAVKAASFAHEACWFLPVSAHLAPDFFNLIDVKLAKAGLTFNKTDRNNNNGI</sequence>
<keyword evidence="9 13" id="KW-0418">Kinase</keyword>
<evidence type="ECO:0000256" key="8">
    <source>
        <dbReference type="ARBA" id="ARBA00022741"/>
    </source>
</evidence>
<comment type="function">
    <text evidence="1 13">Transfers the gamma-phosphate of ATP to the 4'-position of a tetraacyldisaccharide 1-phosphate intermediate (termed DS-1-P) to form tetraacyldisaccharide 1,4'-bis-phosphate (lipid IVA).</text>
</comment>
<dbReference type="GO" id="GO:0009244">
    <property type="term" value="P:lipopolysaccharide core region biosynthetic process"/>
    <property type="evidence" value="ECO:0007669"/>
    <property type="project" value="TreeGrafter"/>
</dbReference>
<keyword evidence="14" id="KW-0812">Transmembrane</keyword>
<feature type="binding site" evidence="13">
    <location>
        <begin position="62"/>
        <end position="69"/>
    </location>
    <ligand>
        <name>ATP</name>
        <dbReference type="ChEBI" id="CHEBI:30616"/>
    </ligand>
</feature>
<evidence type="ECO:0000256" key="6">
    <source>
        <dbReference type="ARBA" id="ARBA00022556"/>
    </source>
</evidence>
<evidence type="ECO:0000256" key="4">
    <source>
        <dbReference type="ARBA" id="ARBA00016436"/>
    </source>
</evidence>
<dbReference type="EMBL" id="CP013928">
    <property type="protein sequence ID" value="AMJ78607.1"/>
    <property type="molecule type" value="Genomic_DNA"/>
</dbReference>
<dbReference type="GO" id="GO:0009029">
    <property type="term" value="F:lipid-A 4'-kinase activity"/>
    <property type="evidence" value="ECO:0007669"/>
    <property type="project" value="UniProtKB-UniRule"/>
</dbReference>